<dbReference type="Proteomes" id="UP001055057">
    <property type="component" value="Unassembled WGS sequence"/>
</dbReference>
<protein>
    <submittedName>
        <fullName evidence="7">Multidrug resistance protein MdtA</fullName>
    </submittedName>
</protein>
<dbReference type="SUPFAM" id="SSF111369">
    <property type="entry name" value="HlyD-like secretion proteins"/>
    <property type="match status" value="2"/>
</dbReference>
<organism evidence="7 8">
    <name type="scientific">Methylobacterium trifolii</name>
    <dbReference type="NCBI Taxonomy" id="1003092"/>
    <lineage>
        <taxon>Bacteria</taxon>
        <taxon>Pseudomonadati</taxon>
        <taxon>Pseudomonadota</taxon>
        <taxon>Alphaproteobacteria</taxon>
        <taxon>Hyphomicrobiales</taxon>
        <taxon>Methylobacteriaceae</taxon>
        <taxon>Methylobacterium</taxon>
    </lineage>
</organism>
<feature type="region of interest" description="Disordered" evidence="3">
    <location>
        <begin position="417"/>
        <end position="447"/>
    </location>
</feature>
<evidence type="ECO:0000259" key="6">
    <source>
        <dbReference type="Pfam" id="PF25954"/>
    </source>
</evidence>
<dbReference type="EMBL" id="BPRB01000050">
    <property type="protein sequence ID" value="GJE58781.1"/>
    <property type="molecule type" value="Genomic_DNA"/>
</dbReference>
<proteinExistence type="inferred from homology"/>
<dbReference type="Gene3D" id="1.10.287.470">
    <property type="entry name" value="Helix hairpin bin"/>
    <property type="match status" value="1"/>
</dbReference>
<feature type="compositionally biased region" description="Basic and acidic residues" evidence="3">
    <location>
        <begin position="423"/>
        <end position="441"/>
    </location>
</feature>
<dbReference type="Pfam" id="PF25876">
    <property type="entry name" value="HH_MFP_RND"/>
    <property type="match status" value="1"/>
</dbReference>
<feature type="domain" description="Multidrug resistance protein MdtA-like alpha-helical hairpin" evidence="4">
    <location>
        <begin position="159"/>
        <end position="226"/>
    </location>
</feature>
<gene>
    <name evidence="7" type="primary">mdtA_2</name>
    <name evidence="7" type="ORF">MPOCJGCO_0865</name>
</gene>
<dbReference type="InterPro" id="IPR058624">
    <property type="entry name" value="MdtA-like_HH"/>
</dbReference>
<evidence type="ECO:0000259" key="4">
    <source>
        <dbReference type="Pfam" id="PF25876"/>
    </source>
</evidence>
<feature type="domain" description="Multidrug resistance protein MdtA-like barrel-sandwich hybrid" evidence="5">
    <location>
        <begin position="107"/>
        <end position="266"/>
    </location>
</feature>
<evidence type="ECO:0000313" key="7">
    <source>
        <dbReference type="EMBL" id="GJE58781.1"/>
    </source>
</evidence>
<reference evidence="7" key="1">
    <citation type="journal article" date="2021" name="Front. Microbiol.">
        <title>Comprehensive Comparative Genomics and Phenotyping of Methylobacterium Species.</title>
        <authorList>
            <person name="Alessa O."/>
            <person name="Ogura Y."/>
            <person name="Fujitani Y."/>
            <person name="Takami H."/>
            <person name="Hayashi T."/>
            <person name="Sahin N."/>
            <person name="Tani A."/>
        </authorList>
    </citation>
    <scope>NUCLEOTIDE SEQUENCE</scope>
    <source>
        <strain evidence="7">DSM 23632</strain>
    </source>
</reference>
<dbReference type="InterPro" id="IPR058792">
    <property type="entry name" value="Beta-barrel_RND_2"/>
</dbReference>
<keyword evidence="8" id="KW-1185">Reference proteome</keyword>
<dbReference type="Gene3D" id="2.40.50.100">
    <property type="match status" value="1"/>
</dbReference>
<feature type="domain" description="CusB-like beta-barrel" evidence="6">
    <location>
        <begin position="284"/>
        <end position="356"/>
    </location>
</feature>
<dbReference type="NCBIfam" id="TIGR01730">
    <property type="entry name" value="RND_mfp"/>
    <property type="match status" value="1"/>
</dbReference>
<evidence type="ECO:0000256" key="2">
    <source>
        <dbReference type="SAM" id="Coils"/>
    </source>
</evidence>
<evidence type="ECO:0000259" key="5">
    <source>
        <dbReference type="Pfam" id="PF25917"/>
    </source>
</evidence>
<dbReference type="PANTHER" id="PTHR30469:SF37">
    <property type="entry name" value="RAGD PROTEIN"/>
    <property type="match status" value="1"/>
</dbReference>
<evidence type="ECO:0000256" key="1">
    <source>
        <dbReference type="ARBA" id="ARBA00009477"/>
    </source>
</evidence>
<evidence type="ECO:0000313" key="8">
    <source>
        <dbReference type="Proteomes" id="UP001055057"/>
    </source>
</evidence>
<evidence type="ECO:0000256" key="3">
    <source>
        <dbReference type="SAM" id="MobiDB-lite"/>
    </source>
</evidence>
<dbReference type="Pfam" id="PF25954">
    <property type="entry name" value="Beta-barrel_RND_2"/>
    <property type="match status" value="1"/>
</dbReference>
<dbReference type="Pfam" id="PF25917">
    <property type="entry name" value="BSH_RND"/>
    <property type="match status" value="1"/>
</dbReference>
<keyword evidence="2" id="KW-0175">Coiled coil</keyword>
<dbReference type="InterPro" id="IPR058625">
    <property type="entry name" value="MdtA-like_BSH"/>
</dbReference>
<accession>A0ABQ4TUP1</accession>
<reference evidence="7" key="2">
    <citation type="submission" date="2021-08" db="EMBL/GenBank/DDBJ databases">
        <authorList>
            <person name="Tani A."/>
            <person name="Ola A."/>
            <person name="Ogura Y."/>
            <person name="Katsura K."/>
            <person name="Hayashi T."/>
        </authorList>
    </citation>
    <scope>NUCLEOTIDE SEQUENCE</scope>
    <source>
        <strain evidence="7">DSM 23632</strain>
    </source>
</reference>
<comment type="similarity">
    <text evidence="1">Belongs to the membrane fusion protein (MFP) (TC 8.A.1) family.</text>
</comment>
<sequence>MPASPAGLSYRNTVCLTPKVAGSMKAHGEVHDVPPVPRKGPFVLVGLVALGLLSWGGYGQWRQRADAAETQRRVKAFVPRLRTAAVEKTDAPTDLTLPGETQAFSRAAISARATGYVAERRVDIGSRVKTGDVLLRIAAPDLDQQLAQAEAQVGQMKAQLLQAQAQVDQARANVNLAKVTDSRTSTLATQGWASRQNADNSQAGVLSQTANLSAAEAGVKVAAANIKAQEAMVDRLKALTGFKDVTAPFDGVITTRSVEVGDLVKADGGGTVLLAMDRDDVLRISVNVPQNAAVGVHPGVQAEIKVPQMPDRTFVGRVERSSVALLTASRTLTTQVDVPNPDGTLRAGLYVYVTLKIPRLRPAVLVPAEALVFNQRGTQVAVAGEDNRAEWRSVHVRRDFGQTIELDQGLSGHERIVLGPPVDLRDGQTIERGEDPGDGKPIHAANR</sequence>
<comment type="caution">
    <text evidence="7">The sequence shown here is derived from an EMBL/GenBank/DDBJ whole genome shotgun (WGS) entry which is preliminary data.</text>
</comment>
<dbReference type="PANTHER" id="PTHR30469">
    <property type="entry name" value="MULTIDRUG RESISTANCE PROTEIN MDTA"/>
    <property type="match status" value="1"/>
</dbReference>
<dbReference type="Gene3D" id="2.40.30.170">
    <property type="match status" value="1"/>
</dbReference>
<dbReference type="Gene3D" id="2.40.420.20">
    <property type="match status" value="1"/>
</dbReference>
<dbReference type="InterPro" id="IPR006143">
    <property type="entry name" value="RND_pump_MFP"/>
</dbReference>
<name>A0ABQ4TUP1_9HYPH</name>
<feature type="coiled-coil region" evidence="2">
    <location>
        <begin position="139"/>
        <end position="180"/>
    </location>
</feature>